<evidence type="ECO:0000256" key="7">
    <source>
        <dbReference type="ARBA" id="ARBA00023098"/>
    </source>
</evidence>
<dbReference type="InterPro" id="IPR001211">
    <property type="entry name" value="PLA2"/>
</dbReference>
<dbReference type="PANTHER" id="PTHR11716:SF109">
    <property type="entry name" value="PHOSPHOLIPASE A2"/>
    <property type="match status" value="1"/>
</dbReference>
<feature type="disulfide bond" evidence="18">
    <location>
        <begin position="112"/>
        <end position="124"/>
    </location>
</feature>
<evidence type="ECO:0000256" key="15">
    <source>
        <dbReference type="ARBA" id="ARBA00049039"/>
    </source>
</evidence>
<dbReference type="PRINTS" id="PR00389">
    <property type="entry name" value="PHPHLIPASEA2"/>
</dbReference>
<dbReference type="GO" id="GO:0005543">
    <property type="term" value="F:phospholipid binding"/>
    <property type="evidence" value="ECO:0007669"/>
    <property type="project" value="TreeGrafter"/>
</dbReference>
<evidence type="ECO:0000256" key="8">
    <source>
        <dbReference type="ARBA" id="ARBA00023157"/>
    </source>
</evidence>
<comment type="catalytic activity">
    <reaction evidence="14">
        <text>1-hexadecanoyl-2-(9Z-octadecenoyl)-sn-glycero-3-phosphocholine + H2O = 1-hexadecanoyl-sn-glycero-3-phosphocholine + (9Z)-octadecenoate + H(+)</text>
        <dbReference type="Rhea" id="RHEA:38779"/>
        <dbReference type="ChEBI" id="CHEBI:15377"/>
        <dbReference type="ChEBI" id="CHEBI:15378"/>
        <dbReference type="ChEBI" id="CHEBI:30823"/>
        <dbReference type="ChEBI" id="CHEBI:72998"/>
        <dbReference type="ChEBI" id="CHEBI:73001"/>
    </reaction>
    <physiologicalReaction direction="left-to-right" evidence="14">
        <dbReference type="Rhea" id="RHEA:38780"/>
    </physiologicalReaction>
</comment>
<dbReference type="GO" id="GO:0006644">
    <property type="term" value="P:phospholipid metabolic process"/>
    <property type="evidence" value="ECO:0007669"/>
    <property type="project" value="InterPro"/>
</dbReference>
<dbReference type="GO" id="GO:0050482">
    <property type="term" value="P:arachidonate secretion"/>
    <property type="evidence" value="ECO:0007669"/>
    <property type="project" value="InterPro"/>
</dbReference>
<evidence type="ECO:0000256" key="16">
    <source>
        <dbReference type="PIRSR" id="PIRSR601211-1"/>
    </source>
</evidence>
<evidence type="ECO:0000256" key="9">
    <source>
        <dbReference type="ARBA" id="ARBA00047535"/>
    </source>
</evidence>
<feature type="domain" description="Phospholipase A2-like central" evidence="21">
    <location>
        <begin position="29"/>
        <end position="153"/>
    </location>
</feature>
<keyword evidence="4 17" id="KW-0479">Metal-binding</keyword>
<evidence type="ECO:0000256" key="3">
    <source>
        <dbReference type="ARBA" id="ARBA00022525"/>
    </source>
</evidence>
<dbReference type="SUPFAM" id="SSF48619">
    <property type="entry name" value="Phospholipase A2, PLA2"/>
    <property type="match status" value="1"/>
</dbReference>
<feature type="binding site" evidence="17">
    <location>
        <position position="58"/>
    </location>
    <ligand>
        <name>Ca(2+)</name>
        <dbReference type="ChEBI" id="CHEBI:29108"/>
    </ligand>
</feature>
<evidence type="ECO:0000256" key="14">
    <source>
        <dbReference type="ARBA" id="ARBA00048699"/>
    </source>
</evidence>
<feature type="disulfide bond" evidence="18">
    <location>
        <begin position="72"/>
        <end position="133"/>
    </location>
</feature>
<evidence type="ECO:0000256" key="12">
    <source>
        <dbReference type="ARBA" id="ARBA00048227"/>
    </source>
</evidence>
<keyword evidence="8 18" id="KW-1015">Disulfide bond</keyword>
<feature type="disulfide bond" evidence="18">
    <location>
        <begin position="57"/>
        <end position="73"/>
    </location>
</feature>
<feature type="chain" id="PRO_5043099971" description="Phospholipase A2" evidence="20">
    <location>
        <begin position="24"/>
        <end position="153"/>
    </location>
</feature>
<reference evidence="22" key="1">
    <citation type="thesis" date="2020" institute="ProQuest LLC" country="789 East Eisenhower Parkway, Ann Arbor, MI, USA">
        <title>Comparative Genomics and Chromosome Evolution.</title>
        <authorList>
            <person name="Mudd A.B."/>
        </authorList>
    </citation>
    <scope>NUCLEOTIDE SEQUENCE</scope>
    <source>
        <strain evidence="22">237g6f4</strain>
        <tissue evidence="22">Blood</tissue>
    </source>
</reference>
<comment type="caution">
    <text evidence="22">The sequence shown here is derived from an EMBL/GenBank/DDBJ whole genome shotgun (WGS) entry which is preliminary data.</text>
</comment>
<keyword evidence="20" id="KW-0732">Signal</keyword>
<dbReference type="GO" id="GO:0016042">
    <property type="term" value="P:lipid catabolic process"/>
    <property type="evidence" value="ECO:0007669"/>
    <property type="project" value="InterPro"/>
</dbReference>
<evidence type="ECO:0000313" key="22">
    <source>
        <dbReference type="EMBL" id="KAG8563423.1"/>
    </source>
</evidence>
<feature type="binding site" evidence="17">
    <location>
        <position position="77"/>
    </location>
    <ligand>
        <name>Ca(2+)</name>
        <dbReference type="ChEBI" id="CHEBI:29108"/>
    </ligand>
</feature>
<dbReference type="CDD" id="cd00125">
    <property type="entry name" value="PLA2c"/>
    <property type="match status" value="1"/>
</dbReference>
<comment type="catalytic activity">
    <reaction evidence="10">
        <text>1-hexadecanoyl-2-(9Z-octadecenoyl)-sn-glycero-3-phospho-(1'-sn-glycerol) + H2O = 1-hexadecanoyl-sn-glycero-3-phospho-(1'-sn-glycerol) + (9Z)-octadecenoate + H(+)</text>
        <dbReference type="Rhea" id="RHEA:40919"/>
        <dbReference type="ChEBI" id="CHEBI:15377"/>
        <dbReference type="ChEBI" id="CHEBI:15378"/>
        <dbReference type="ChEBI" id="CHEBI:30823"/>
        <dbReference type="ChEBI" id="CHEBI:72841"/>
        <dbReference type="ChEBI" id="CHEBI:75158"/>
    </reaction>
    <physiologicalReaction direction="left-to-right" evidence="10">
        <dbReference type="Rhea" id="RHEA:40920"/>
    </physiologicalReaction>
</comment>
<dbReference type="InterPro" id="IPR033113">
    <property type="entry name" value="PLA2_histidine"/>
</dbReference>
<dbReference type="Gene3D" id="1.20.90.10">
    <property type="entry name" value="Phospholipase A2 domain"/>
    <property type="match status" value="1"/>
</dbReference>
<comment type="catalytic activity">
    <reaction evidence="9">
        <text>N,1-dihexadecanoyl-2-(9Z,12Z-octadecadienoyl)-sn-glycero-3-phosphoethanolamine + H2O = N,1-dihexadecanoyl-sn-glycero-3-phosphoethanolamine + (9Z,12Z)-octadecadienoate + H(+)</text>
        <dbReference type="Rhea" id="RHEA:56424"/>
        <dbReference type="ChEBI" id="CHEBI:15377"/>
        <dbReference type="ChEBI" id="CHEBI:15378"/>
        <dbReference type="ChEBI" id="CHEBI:30245"/>
        <dbReference type="ChEBI" id="CHEBI:85334"/>
        <dbReference type="ChEBI" id="CHEBI:85335"/>
    </reaction>
    <physiologicalReaction direction="left-to-right" evidence="9">
        <dbReference type="Rhea" id="RHEA:56425"/>
    </physiologicalReaction>
</comment>
<proteinExistence type="inferred from homology"/>
<evidence type="ECO:0000256" key="19">
    <source>
        <dbReference type="RuleBase" id="RU003654"/>
    </source>
</evidence>
<dbReference type="PROSITE" id="PS00118">
    <property type="entry name" value="PA2_HIS"/>
    <property type="match status" value="1"/>
</dbReference>
<dbReference type="Pfam" id="PF00068">
    <property type="entry name" value="Phospholip_A2_1"/>
    <property type="match status" value="1"/>
</dbReference>
<comment type="cofactor">
    <cofactor evidence="17">
        <name>Ca(2+)</name>
        <dbReference type="ChEBI" id="CHEBI:29108"/>
    </cofactor>
    <text evidence="17">Binds 1 Ca(2+) ion per subunit.</text>
</comment>
<protein>
    <recommendedName>
        <fullName evidence="2 20">Phospholipase A2</fullName>
        <ecNumber evidence="2 20">3.1.1.4</ecNumber>
    </recommendedName>
</protein>
<dbReference type="GO" id="GO:0005509">
    <property type="term" value="F:calcium ion binding"/>
    <property type="evidence" value="ECO:0007669"/>
    <property type="project" value="InterPro"/>
</dbReference>
<accession>A0AAV7AX87</accession>
<comment type="catalytic activity">
    <reaction evidence="20">
        <text>a 1,2-diacyl-sn-glycero-3-phosphocholine + H2O = a 1-acyl-sn-glycero-3-phosphocholine + a fatty acid + H(+)</text>
        <dbReference type="Rhea" id="RHEA:15801"/>
        <dbReference type="ChEBI" id="CHEBI:15377"/>
        <dbReference type="ChEBI" id="CHEBI:15378"/>
        <dbReference type="ChEBI" id="CHEBI:28868"/>
        <dbReference type="ChEBI" id="CHEBI:57643"/>
        <dbReference type="ChEBI" id="CHEBI:58168"/>
        <dbReference type="EC" id="3.1.1.4"/>
    </reaction>
</comment>
<feature type="disulfide bond" evidence="18">
    <location>
        <begin position="89"/>
        <end position="119"/>
    </location>
</feature>
<dbReference type="PROSITE" id="PS00119">
    <property type="entry name" value="PA2_ASP"/>
    <property type="match status" value="1"/>
</dbReference>
<evidence type="ECO:0000256" key="6">
    <source>
        <dbReference type="ARBA" id="ARBA00022837"/>
    </source>
</evidence>
<evidence type="ECO:0000313" key="23">
    <source>
        <dbReference type="Proteomes" id="UP000824782"/>
    </source>
</evidence>
<keyword evidence="7 20" id="KW-0443">Lipid metabolism</keyword>
<evidence type="ECO:0000256" key="11">
    <source>
        <dbReference type="ARBA" id="ARBA00048221"/>
    </source>
</evidence>
<feature type="signal peptide" evidence="20">
    <location>
        <begin position="1"/>
        <end position="23"/>
    </location>
</feature>
<evidence type="ECO:0000256" key="5">
    <source>
        <dbReference type="ARBA" id="ARBA00022801"/>
    </source>
</evidence>
<evidence type="ECO:0000256" key="2">
    <source>
        <dbReference type="ARBA" id="ARBA00013278"/>
    </source>
</evidence>
<evidence type="ECO:0000256" key="10">
    <source>
        <dbReference type="ARBA" id="ARBA00048015"/>
    </source>
</evidence>
<comment type="catalytic activity">
    <reaction evidence="15">
        <text>1-hexadecanoyl-2-(9Z,12Z-octadecadienoyl)-sn-glycero-3-phosphoethanolamine + H2O = 1-hexadecanoyl-sn-glycero-3-phosphoethanolamine + (9Z,12Z)-octadecadienoate + H(+)</text>
        <dbReference type="Rhea" id="RHEA:40815"/>
        <dbReference type="ChEBI" id="CHEBI:15377"/>
        <dbReference type="ChEBI" id="CHEBI:15378"/>
        <dbReference type="ChEBI" id="CHEBI:30245"/>
        <dbReference type="ChEBI" id="CHEBI:73004"/>
        <dbReference type="ChEBI" id="CHEBI:73008"/>
    </reaction>
    <physiologicalReaction direction="left-to-right" evidence="15">
        <dbReference type="Rhea" id="RHEA:40816"/>
    </physiologicalReaction>
</comment>
<evidence type="ECO:0000256" key="17">
    <source>
        <dbReference type="PIRSR" id="PIRSR601211-2"/>
    </source>
</evidence>
<comment type="similarity">
    <text evidence="19">Belongs to the phospholipase A2 family.</text>
</comment>
<dbReference type="FunFam" id="1.20.90.10:FF:000011">
    <property type="entry name" value="Phospholipase A(2)"/>
    <property type="match status" value="1"/>
</dbReference>
<feature type="active site" evidence="16">
    <location>
        <position position="127"/>
    </location>
</feature>
<keyword evidence="23" id="KW-1185">Reference proteome</keyword>
<dbReference type="GO" id="GO:0005102">
    <property type="term" value="F:signaling receptor binding"/>
    <property type="evidence" value="ECO:0007669"/>
    <property type="project" value="UniProtKB-ARBA"/>
</dbReference>
<dbReference type="GO" id="GO:0005576">
    <property type="term" value="C:extracellular region"/>
    <property type="evidence" value="ECO:0007669"/>
    <property type="project" value="UniProtKB-SubCell"/>
</dbReference>
<dbReference type="EC" id="3.1.1.4" evidence="2 20"/>
<feature type="active site" evidence="16">
    <location>
        <position position="76"/>
    </location>
</feature>
<organism evidence="22 23">
    <name type="scientific">Engystomops pustulosus</name>
    <name type="common">Tungara frog</name>
    <name type="synonym">Physalaemus pustulosus</name>
    <dbReference type="NCBI Taxonomy" id="76066"/>
    <lineage>
        <taxon>Eukaryota</taxon>
        <taxon>Metazoa</taxon>
        <taxon>Chordata</taxon>
        <taxon>Craniata</taxon>
        <taxon>Vertebrata</taxon>
        <taxon>Euteleostomi</taxon>
        <taxon>Amphibia</taxon>
        <taxon>Batrachia</taxon>
        <taxon>Anura</taxon>
        <taxon>Neobatrachia</taxon>
        <taxon>Hyloidea</taxon>
        <taxon>Leptodactylidae</taxon>
        <taxon>Leiuperinae</taxon>
        <taxon>Engystomops</taxon>
    </lineage>
</organism>
<dbReference type="InterPro" id="IPR033112">
    <property type="entry name" value="PLA2_Asp_AS"/>
</dbReference>
<comment type="subcellular location">
    <subcellularLocation>
        <location evidence="1 20">Secreted</location>
    </subcellularLocation>
</comment>
<dbReference type="Proteomes" id="UP000824782">
    <property type="component" value="Unassembled WGS sequence"/>
</dbReference>
<dbReference type="AlphaFoldDB" id="A0AAV7AX87"/>
<sequence>MKPCVFLPLLVAVCFSTVTLVSGQPQSRNLLQFRKIIKCIIPDSRPLNEYNGYGCYCGFGGSGTPVDELDKCCQIHDECYGQYKSIKNCNIIFDNPYTEFYSYSCNDNTVTCNSNNNACEMHICECDKQAALCFSQASYNELHKNLEKDQYCL</sequence>
<comment type="catalytic activity">
    <reaction evidence="12">
        <text>1,2-dihexadecanoyl-sn-glycero-3-phosphocholine + H2O = 1-hexadecanoyl-sn-glycero-3-phosphocholine + hexadecanoate + H(+)</text>
        <dbReference type="Rhea" id="RHEA:41223"/>
        <dbReference type="ChEBI" id="CHEBI:7896"/>
        <dbReference type="ChEBI" id="CHEBI:15377"/>
        <dbReference type="ChEBI" id="CHEBI:15378"/>
        <dbReference type="ChEBI" id="CHEBI:72998"/>
        <dbReference type="ChEBI" id="CHEBI:72999"/>
    </reaction>
    <physiologicalReaction direction="left-to-right" evidence="12">
        <dbReference type="Rhea" id="RHEA:41224"/>
    </physiologicalReaction>
</comment>
<gene>
    <name evidence="22" type="ORF">GDO81_016066</name>
</gene>
<dbReference type="GO" id="GO:0047498">
    <property type="term" value="F:calcium-dependent phospholipase A2 activity"/>
    <property type="evidence" value="ECO:0007669"/>
    <property type="project" value="TreeGrafter"/>
</dbReference>
<evidence type="ECO:0000256" key="13">
    <source>
        <dbReference type="ARBA" id="ARBA00048373"/>
    </source>
</evidence>
<feature type="binding site" evidence="17">
    <location>
        <position position="60"/>
    </location>
    <ligand>
        <name>Ca(2+)</name>
        <dbReference type="ChEBI" id="CHEBI:29108"/>
    </ligand>
</feature>
<dbReference type="SMART" id="SM00085">
    <property type="entry name" value="PA2c"/>
    <property type="match status" value="1"/>
</dbReference>
<feature type="disulfide bond" evidence="18">
    <location>
        <begin position="79"/>
        <end position="126"/>
    </location>
</feature>
<dbReference type="EMBL" id="WNYA01000007">
    <property type="protein sequence ID" value="KAG8563423.1"/>
    <property type="molecule type" value="Genomic_DNA"/>
</dbReference>
<name>A0AAV7AX87_ENGPU</name>
<dbReference type="InterPro" id="IPR036444">
    <property type="entry name" value="PLipase_A2_dom_sf"/>
</dbReference>
<evidence type="ECO:0000259" key="21">
    <source>
        <dbReference type="SMART" id="SM00085"/>
    </source>
</evidence>
<evidence type="ECO:0000256" key="18">
    <source>
        <dbReference type="PIRSR" id="PIRSR601211-3"/>
    </source>
</evidence>
<keyword evidence="6 17" id="KW-0106">Calcium</keyword>
<dbReference type="InterPro" id="IPR016090">
    <property type="entry name" value="PLA2-like_dom"/>
</dbReference>
<feature type="binding site" evidence="17">
    <location>
        <position position="56"/>
    </location>
    <ligand>
        <name>Ca(2+)</name>
        <dbReference type="ChEBI" id="CHEBI:29108"/>
    </ligand>
</feature>
<dbReference type="PANTHER" id="PTHR11716">
    <property type="entry name" value="PHOSPHOLIPASE A2 FAMILY MEMBER"/>
    <property type="match status" value="1"/>
</dbReference>
<comment type="catalytic activity">
    <reaction evidence="13">
        <text>1-hexadecanoyl-2-(5Z,8Z,11Z,14Z-eicosatetraenoyl)-sn-glycero-3-phosphocholine + H2O = 1-hexadecanoyl-sn-glycero-3-phosphocholine + (5Z,8Z,11Z,14Z)-eicosatetraenoate + H(+)</text>
        <dbReference type="Rhea" id="RHEA:40427"/>
        <dbReference type="ChEBI" id="CHEBI:15377"/>
        <dbReference type="ChEBI" id="CHEBI:15378"/>
        <dbReference type="ChEBI" id="CHEBI:32395"/>
        <dbReference type="ChEBI" id="CHEBI:72998"/>
        <dbReference type="ChEBI" id="CHEBI:73003"/>
    </reaction>
    <physiologicalReaction direction="left-to-right" evidence="13">
        <dbReference type="Rhea" id="RHEA:40428"/>
    </physiologicalReaction>
</comment>
<comment type="catalytic activity">
    <reaction evidence="11">
        <text>N-hexadecanoyl-1,2-di-(9Z-octadecenoyl)-sn-glycero-3-phosphoethanolamine + H2O = N-hexadecanoyl-1-(9Z-octadecenoyl)-sn-glycero-3-phosphoethanolamine + (9Z)-octadecenoate + H(+)</text>
        <dbReference type="Rhea" id="RHEA:45424"/>
        <dbReference type="ChEBI" id="CHEBI:15377"/>
        <dbReference type="ChEBI" id="CHEBI:15378"/>
        <dbReference type="ChEBI" id="CHEBI:30823"/>
        <dbReference type="ChEBI" id="CHEBI:78097"/>
        <dbReference type="ChEBI" id="CHEBI:85217"/>
    </reaction>
    <physiologicalReaction direction="left-to-right" evidence="11">
        <dbReference type="Rhea" id="RHEA:45425"/>
    </physiologicalReaction>
</comment>
<keyword evidence="3 20" id="KW-0964">Secreted</keyword>
<evidence type="ECO:0000256" key="1">
    <source>
        <dbReference type="ARBA" id="ARBA00004613"/>
    </source>
</evidence>
<evidence type="ECO:0000256" key="20">
    <source>
        <dbReference type="RuleBase" id="RU361236"/>
    </source>
</evidence>
<evidence type="ECO:0000256" key="4">
    <source>
        <dbReference type="ARBA" id="ARBA00022723"/>
    </source>
</evidence>
<keyword evidence="5 20" id="KW-0378">Hydrolase</keyword>